<dbReference type="HAMAP" id="MF_00122">
    <property type="entry name" value="GatC"/>
    <property type="match status" value="1"/>
</dbReference>
<dbReference type="InterPro" id="IPR003837">
    <property type="entry name" value="GatC"/>
</dbReference>
<dbReference type="GO" id="GO:0006450">
    <property type="term" value="P:regulation of translational fidelity"/>
    <property type="evidence" value="ECO:0007669"/>
    <property type="project" value="InterPro"/>
</dbReference>
<dbReference type="NCBIfam" id="TIGR00135">
    <property type="entry name" value="gatC"/>
    <property type="match status" value="1"/>
</dbReference>
<dbReference type="AlphaFoldDB" id="A0A3B0VKJ0"/>
<proteinExistence type="inferred from homology"/>
<dbReference type="SUPFAM" id="SSF141000">
    <property type="entry name" value="Glu-tRNAGln amidotransferase C subunit"/>
    <property type="match status" value="1"/>
</dbReference>
<dbReference type="EC" id="6.3.5.6" evidence="1"/>
<name>A0A3B0VKJ0_9ZZZZ</name>
<dbReference type="Pfam" id="PF02686">
    <property type="entry name" value="GatC"/>
    <property type="match status" value="1"/>
</dbReference>
<dbReference type="GO" id="GO:0070681">
    <property type="term" value="P:glutaminyl-tRNAGln biosynthesis via transamidation"/>
    <property type="evidence" value="ECO:0007669"/>
    <property type="project" value="TreeGrafter"/>
</dbReference>
<keyword evidence="1" id="KW-0436">Ligase</keyword>
<keyword evidence="1" id="KW-0808">Transferase</keyword>
<dbReference type="Gene3D" id="1.10.20.60">
    <property type="entry name" value="Glu-tRNAGln amidotransferase C subunit, N-terminal domain"/>
    <property type="match status" value="1"/>
</dbReference>
<dbReference type="PANTHER" id="PTHR15004:SF0">
    <property type="entry name" value="GLUTAMYL-TRNA(GLN) AMIDOTRANSFERASE SUBUNIT C, MITOCHONDRIAL"/>
    <property type="match status" value="1"/>
</dbReference>
<dbReference type="GO" id="GO:0016740">
    <property type="term" value="F:transferase activity"/>
    <property type="evidence" value="ECO:0007669"/>
    <property type="project" value="UniProtKB-KW"/>
</dbReference>
<dbReference type="GO" id="GO:0050567">
    <property type="term" value="F:glutaminyl-tRNA synthase (glutamine-hydrolyzing) activity"/>
    <property type="evidence" value="ECO:0007669"/>
    <property type="project" value="UniProtKB-EC"/>
</dbReference>
<sequence length="129" mass="14870">MDFVERKKGREFSREGLNMLFYAVKFFIFYWERVVSLGKTEVEYISRLTQIEVREEAVDGVAQKLSSILELFAQMEAADTENVEPMAHPLDAVQRLRPDVVMEVDQHEKLQAIAPAVAEAHYLVPQVIE</sequence>
<protein>
    <submittedName>
        <fullName evidence="1">Aspartyl-tRNA(Asn) amidotransferase subunit C @ Glutamyl-tRNA(Gln) amidotransferase subunit C</fullName>
        <ecNumber evidence="1">6.3.5.6</ecNumber>
        <ecNumber evidence="1">6.3.5.7</ecNumber>
    </submittedName>
</protein>
<gene>
    <name evidence="1" type="ORF">MNBD_GAMMA04-1142</name>
</gene>
<reference evidence="1" key="1">
    <citation type="submission" date="2018-06" db="EMBL/GenBank/DDBJ databases">
        <authorList>
            <person name="Zhirakovskaya E."/>
        </authorList>
    </citation>
    <scope>NUCLEOTIDE SEQUENCE</scope>
</reference>
<dbReference type="PANTHER" id="PTHR15004">
    <property type="entry name" value="GLUTAMYL-TRNA(GLN) AMIDOTRANSFERASE SUBUNIT C, MITOCHONDRIAL"/>
    <property type="match status" value="1"/>
</dbReference>
<dbReference type="InterPro" id="IPR036113">
    <property type="entry name" value="Asp/Glu-ADT_sf_sub_c"/>
</dbReference>
<accession>A0A3B0VKJ0</accession>
<evidence type="ECO:0000313" key="1">
    <source>
        <dbReference type="EMBL" id="VAW44138.1"/>
    </source>
</evidence>
<dbReference type="GO" id="GO:0050566">
    <property type="term" value="F:asparaginyl-tRNA synthase (glutamine-hydrolyzing) activity"/>
    <property type="evidence" value="ECO:0007669"/>
    <property type="project" value="UniProtKB-EC"/>
</dbReference>
<dbReference type="EC" id="6.3.5.7" evidence="1"/>
<organism evidence="1">
    <name type="scientific">hydrothermal vent metagenome</name>
    <dbReference type="NCBI Taxonomy" id="652676"/>
    <lineage>
        <taxon>unclassified sequences</taxon>
        <taxon>metagenomes</taxon>
        <taxon>ecological metagenomes</taxon>
    </lineage>
</organism>
<dbReference type="EMBL" id="UOFB01000023">
    <property type="protein sequence ID" value="VAW44138.1"/>
    <property type="molecule type" value="Genomic_DNA"/>
</dbReference>